<dbReference type="Proteomes" id="UP000255355">
    <property type="component" value="Unassembled WGS sequence"/>
</dbReference>
<evidence type="ECO:0000256" key="5">
    <source>
        <dbReference type="ARBA" id="ARBA00023136"/>
    </source>
</evidence>
<feature type="transmembrane region" description="Helical" evidence="6">
    <location>
        <begin position="45"/>
        <end position="63"/>
    </location>
</feature>
<comment type="caution">
    <text evidence="8">The sequence shown here is derived from an EMBL/GenBank/DDBJ whole genome shotgun (WGS) entry which is preliminary data.</text>
</comment>
<keyword evidence="5 6" id="KW-0472">Membrane</keyword>
<dbReference type="EMBL" id="QQAZ01000018">
    <property type="protein sequence ID" value="RDI43916.1"/>
    <property type="molecule type" value="Genomic_DNA"/>
</dbReference>
<dbReference type="PANTHER" id="PTHR32322">
    <property type="entry name" value="INNER MEMBRANE TRANSPORTER"/>
    <property type="match status" value="1"/>
</dbReference>
<feature type="transmembrane region" description="Helical" evidence="6">
    <location>
        <begin position="20"/>
        <end position="39"/>
    </location>
</feature>
<evidence type="ECO:0000256" key="6">
    <source>
        <dbReference type="SAM" id="Phobius"/>
    </source>
</evidence>
<feature type="domain" description="EamA" evidence="7">
    <location>
        <begin position="19"/>
        <end position="143"/>
    </location>
</feature>
<dbReference type="Gene3D" id="1.10.3730.20">
    <property type="match status" value="2"/>
</dbReference>
<feature type="transmembrane region" description="Helical" evidence="6">
    <location>
        <begin position="189"/>
        <end position="207"/>
    </location>
</feature>
<evidence type="ECO:0000256" key="3">
    <source>
        <dbReference type="ARBA" id="ARBA00022692"/>
    </source>
</evidence>
<evidence type="ECO:0000256" key="1">
    <source>
        <dbReference type="ARBA" id="ARBA00004141"/>
    </source>
</evidence>
<evidence type="ECO:0000313" key="8">
    <source>
        <dbReference type="EMBL" id="RDI43916.1"/>
    </source>
</evidence>
<feature type="transmembrane region" description="Helical" evidence="6">
    <location>
        <begin position="285"/>
        <end position="305"/>
    </location>
</feature>
<keyword evidence="9" id="KW-1185">Reference proteome</keyword>
<keyword evidence="4 6" id="KW-1133">Transmembrane helix</keyword>
<feature type="transmembrane region" description="Helical" evidence="6">
    <location>
        <begin position="227"/>
        <end position="251"/>
    </location>
</feature>
<gene>
    <name evidence="8" type="ORF">DFR68_11896</name>
</gene>
<sequence length="329" mass="34380">MFLLVANFIISGVSYRDRLLGLAVVVLWGLNFLALHVGLEHFPPFFFAALRFAVLAVPVVLLVPRPQVPLRWLLLYGVGFGIAQFAFLFTAMRAGMPTGLASLVLQSSAPFTVVLGALFLRERLRAIQVLGLAVAVLGMVVIGWDRAHHATLLPVLLTLAAGLGWAFGNIGSRLAAAGGDGRKVDPLHLALWMAVVPPVPMFALSALVEGPATGLHAVADSFTADGWPALVALAYTAVLATVVGSGLWTYLMGRYPAGAVAPLTLLVPVVGIGASWAFLGEQPTAWSLVGAVIVIAGAFAATSAGRVRLGRLTERAAPAAVEVELAVSK</sequence>
<evidence type="ECO:0000313" key="9">
    <source>
        <dbReference type="Proteomes" id="UP000255355"/>
    </source>
</evidence>
<feature type="transmembrane region" description="Helical" evidence="6">
    <location>
        <begin position="127"/>
        <end position="144"/>
    </location>
</feature>
<protein>
    <submittedName>
        <fullName evidence="8">O-acetylserine/cysteine efflux transporter</fullName>
    </submittedName>
</protein>
<dbReference type="InterPro" id="IPR000620">
    <property type="entry name" value="EamA_dom"/>
</dbReference>
<dbReference type="InterPro" id="IPR050638">
    <property type="entry name" value="AA-Vitamin_Transporters"/>
</dbReference>
<organism evidence="8 9">
    <name type="scientific">Nocardia mexicana</name>
    <dbReference type="NCBI Taxonomy" id="279262"/>
    <lineage>
        <taxon>Bacteria</taxon>
        <taxon>Bacillati</taxon>
        <taxon>Actinomycetota</taxon>
        <taxon>Actinomycetes</taxon>
        <taxon>Mycobacteriales</taxon>
        <taxon>Nocardiaceae</taxon>
        <taxon>Nocardia</taxon>
    </lineage>
</organism>
<feature type="transmembrane region" description="Helical" evidence="6">
    <location>
        <begin position="150"/>
        <end position="168"/>
    </location>
</feature>
<reference evidence="8 9" key="1">
    <citation type="submission" date="2018-07" db="EMBL/GenBank/DDBJ databases">
        <title>Genomic Encyclopedia of Type Strains, Phase IV (KMG-IV): sequencing the most valuable type-strain genomes for metagenomic binning, comparative biology and taxonomic classification.</title>
        <authorList>
            <person name="Goeker M."/>
        </authorList>
    </citation>
    <scope>NUCLEOTIDE SEQUENCE [LARGE SCALE GENOMIC DNA]</scope>
    <source>
        <strain evidence="8 9">DSM 44952</strain>
    </source>
</reference>
<dbReference type="STRING" id="1210089.GCA_001613165_04994"/>
<name>A0A370GKZ2_9NOCA</name>
<feature type="domain" description="EamA" evidence="7">
    <location>
        <begin position="154"/>
        <end position="300"/>
    </location>
</feature>
<feature type="transmembrane region" description="Helical" evidence="6">
    <location>
        <begin position="98"/>
        <end position="120"/>
    </location>
</feature>
<dbReference type="PANTHER" id="PTHR32322:SF9">
    <property type="entry name" value="AMINO-ACID METABOLITE EFFLUX PUMP-RELATED"/>
    <property type="match status" value="1"/>
</dbReference>
<keyword evidence="3 6" id="KW-0812">Transmembrane</keyword>
<accession>A0A370GKZ2</accession>
<evidence type="ECO:0000259" key="7">
    <source>
        <dbReference type="Pfam" id="PF00892"/>
    </source>
</evidence>
<feature type="transmembrane region" description="Helical" evidence="6">
    <location>
        <begin position="258"/>
        <end position="279"/>
    </location>
</feature>
<comment type="subcellular location">
    <subcellularLocation>
        <location evidence="1">Membrane</location>
        <topology evidence="1">Multi-pass membrane protein</topology>
    </subcellularLocation>
</comment>
<evidence type="ECO:0000256" key="4">
    <source>
        <dbReference type="ARBA" id="ARBA00022989"/>
    </source>
</evidence>
<feature type="transmembrane region" description="Helical" evidence="6">
    <location>
        <begin position="70"/>
        <end position="92"/>
    </location>
</feature>
<dbReference type="InterPro" id="IPR037185">
    <property type="entry name" value="EmrE-like"/>
</dbReference>
<evidence type="ECO:0000256" key="2">
    <source>
        <dbReference type="ARBA" id="ARBA00007362"/>
    </source>
</evidence>
<dbReference type="AlphaFoldDB" id="A0A370GKZ2"/>
<dbReference type="SUPFAM" id="SSF103481">
    <property type="entry name" value="Multidrug resistance efflux transporter EmrE"/>
    <property type="match status" value="2"/>
</dbReference>
<comment type="similarity">
    <text evidence="2">Belongs to the EamA transporter family.</text>
</comment>
<dbReference type="GO" id="GO:0016020">
    <property type="term" value="C:membrane"/>
    <property type="evidence" value="ECO:0007669"/>
    <property type="project" value="UniProtKB-SubCell"/>
</dbReference>
<dbReference type="Pfam" id="PF00892">
    <property type="entry name" value="EamA"/>
    <property type="match status" value="2"/>
</dbReference>
<proteinExistence type="inferred from homology"/>